<gene>
    <name evidence="2" type="ORF">Fot_15020</name>
</gene>
<protein>
    <submittedName>
        <fullName evidence="2">Glutathione S-transferase T3-like</fullName>
    </submittedName>
</protein>
<dbReference type="Pfam" id="PF14303">
    <property type="entry name" value="NAM-associated"/>
    <property type="match status" value="1"/>
</dbReference>
<reference evidence="3" key="1">
    <citation type="submission" date="2024-07" db="EMBL/GenBank/DDBJ databases">
        <title>Two chromosome-level genome assemblies of Korean endemic species Abeliophyllum distichum and Forsythia ovata (Oleaceae).</title>
        <authorList>
            <person name="Jang H."/>
        </authorList>
    </citation>
    <scope>NUCLEOTIDE SEQUENCE [LARGE SCALE GENOMIC DNA]</scope>
</reference>
<comment type="caution">
    <text evidence="2">The sequence shown here is derived from an EMBL/GenBank/DDBJ whole genome shotgun (WGS) entry which is preliminary data.</text>
</comment>
<dbReference type="Proteomes" id="UP001604277">
    <property type="component" value="Unassembled WGS sequence"/>
</dbReference>
<evidence type="ECO:0000313" key="3">
    <source>
        <dbReference type="Proteomes" id="UP001604277"/>
    </source>
</evidence>
<proteinExistence type="predicted"/>
<organism evidence="2 3">
    <name type="scientific">Forsythia ovata</name>
    <dbReference type="NCBI Taxonomy" id="205694"/>
    <lineage>
        <taxon>Eukaryota</taxon>
        <taxon>Viridiplantae</taxon>
        <taxon>Streptophyta</taxon>
        <taxon>Embryophyta</taxon>
        <taxon>Tracheophyta</taxon>
        <taxon>Spermatophyta</taxon>
        <taxon>Magnoliopsida</taxon>
        <taxon>eudicotyledons</taxon>
        <taxon>Gunneridae</taxon>
        <taxon>Pentapetalae</taxon>
        <taxon>asterids</taxon>
        <taxon>lamiids</taxon>
        <taxon>Lamiales</taxon>
        <taxon>Oleaceae</taxon>
        <taxon>Forsythieae</taxon>
        <taxon>Forsythia</taxon>
    </lineage>
</organism>
<dbReference type="EMBL" id="JBFOLJ010000004">
    <property type="protein sequence ID" value="KAL2545787.1"/>
    <property type="molecule type" value="Genomic_DNA"/>
</dbReference>
<accession>A0ABD1W7Z3</accession>
<dbReference type="AlphaFoldDB" id="A0ABD1W7Z3"/>
<feature type="domain" description="No apical meristem-associated C-terminal" evidence="1">
    <location>
        <begin position="11"/>
        <end position="95"/>
    </location>
</feature>
<keyword evidence="3" id="KW-1185">Reference proteome</keyword>
<dbReference type="InterPro" id="IPR029466">
    <property type="entry name" value="NAM-associated_C"/>
</dbReference>
<evidence type="ECO:0000313" key="2">
    <source>
        <dbReference type="EMBL" id="KAL2545787.1"/>
    </source>
</evidence>
<name>A0ABD1W7Z3_9LAMI</name>
<evidence type="ECO:0000259" key="1">
    <source>
        <dbReference type="Pfam" id="PF14303"/>
    </source>
</evidence>
<sequence length="122" mass="13706">MRMYEDLNNGKSFKYKHCWEIMTKNPKWCSKRFTKTNGLNKQTLDNSIGNSPTTDVPFSNLGDDNTMDYIASQGISSGGVVRPQGRKCCKEKTRRLNDEKGCGGCVKKSSGLTMLTFNDHIV</sequence>